<dbReference type="AlphaFoldDB" id="A0A1I0DSN1"/>
<dbReference type="Pfam" id="PF19854">
    <property type="entry name" value="DUF6329"/>
    <property type="match status" value="1"/>
</dbReference>
<evidence type="ECO:0000313" key="3">
    <source>
        <dbReference type="Proteomes" id="UP000198508"/>
    </source>
</evidence>
<dbReference type="EMBL" id="FOIM01000005">
    <property type="protein sequence ID" value="SET35210.1"/>
    <property type="molecule type" value="Genomic_DNA"/>
</dbReference>
<dbReference type="InterPro" id="IPR046292">
    <property type="entry name" value="DUF6329"/>
</dbReference>
<protein>
    <recommendedName>
        <fullName evidence="1">DUF6329 domain-containing protein</fullName>
    </recommendedName>
</protein>
<reference evidence="3" key="1">
    <citation type="submission" date="2016-10" db="EMBL/GenBank/DDBJ databases">
        <authorList>
            <person name="Varghese N."/>
            <person name="Submissions S."/>
        </authorList>
    </citation>
    <scope>NUCLEOTIDE SEQUENCE [LARGE SCALE GENOMIC DNA]</scope>
    <source>
        <strain evidence="3">NLAE-zl-G277</strain>
    </source>
</reference>
<organism evidence="2 3">
    <name type="scientific">Enterocloster lavalensis</name>
    <dbReference type="NCBI Taxonomy" id="460384"/>
    <lineage>
        <taxon>Bacteria</taxon>
        <taxon>Bacillati</taxon>
        <taxon>Bacillota</taxon>
        <taxon>Clostridia</taxon>
        <taxon>Lachnospirales</taxon>
        <taxon>Lachnospiraceae</taxon>
        <taxon>Enterocloster</taxon>
    </lineage>
</organism>
<gene>
    <name evidence="2" type="ORF">SAMN05216313_10522</name>
</gene>
<dbReference type="Proteomes" id="UP000198508">
    <property type="component" value="Unassembled WGS sequence"/>
</dbReference>
<name>A0A1I0DSN1_9FIRM</name>
<evidence type="ECO:0000313" key="2">
    <source>
        <dbReference type="EMBL" id="SET35210.1"/>
    </source>
</evidence>
<accession>A0A1I0DSN1</accession>
<feature type="domain" description="DUF6329" evidence="1">
    <location>
        <begin position="58"/>
        <end position="95"/>
    </location>
</feature>
<keyword evidence="3" id="KW-1185">Reference proteome</keyword>
<proteinExistence type="predicted"/>
<sequence>MIQAVFERKPDFRLRDVVIETVIRLPKEEYEQFLSSPCDSYEFIEKNSKSMLMDEKNGVFYCMLVTGEGYRDGVLVEAEGYPYARYASYVPDATALCYESLSKVNEILAKAVEEIVEEGTNMTTTGNWMTDRSKVETLLGEGQSENPRLWRLLQDMLGERPEVAQVDRMDEGLDIYYYLDFCPNYIPEEGEAGVQEAGADVKSPRLKDILCTRWENIHLVHTEVDNVPHTIAELDSGTLTEAGKKVWADVLNAKVERVYQGLYGLQMELSGVKPSRLDAFSGMLGGYCSEQEYETWVNEPEKEPVSPQLNNS</sequence>
<dbReference type="STRING" id="460384.SAMN05216313_10522"/>
<evidence type="ECO:0000259" key="1">
    <source>
        <dbReference type="Pfam" id="PF19854"/>
    </source>
</evidence>